<dbReference type="PANTHER" id="PTHR24189">
    <property type="entry name" value="MYOTROPHIN"/>
    <property type="match status" value="1"/>
</dbReference>
<dbReference type="Pfam" id="PF12796">
    <property type="entry name" value="Ank_2"/>
    <property type="match status" value="1"/>
</dbReference>
<evidence type="ECO:0000256" key="3">
    <source>
        <dbReference type="PROSITE-ProRule" id="PRU00023"/>
    </source>
</evidence>
<proteinExistence type="predicted"/>
<dbReference type="SUPFAM" id="SSF48403">
    <property type="entry name" value="Ankyrin repeat"/>
    <property type="match status" value="1"/>
</dbReference>
<organism evidence="4 5">
    <name type="scientific">Dyadobacter arcticus</name>
    <dbReference type="NCBI Taxonomy" id="1078754"/>
    <lineage>
        <taxon>Bacteria</taxon>
        <taxon>Pseudomonadati</taxon>
        <taxon>Bacteroidota</taxon>
        <taxon>Cytophagia</taxon>
        <taxon>Cytophagales</taxon>
        <taxon>Spirosomataceae</taxon>
        <taxon>Dyadobacter</taxon>
    </lineage>
</organism>
<keyword evidence="5" id="KW-1185">Reference proteome</keyword>
<evidence type="ECO:0000256" key="2">
    <source>
        <dbReference type="ARBA" id="ARBA00023043"/>
    </source>
</evidence>
<evidence type="ECO:0000256" key="1">
    <source>
        <dbReference type="ARBA" id="ARBA00022737"/>
    </source>
</evidence>
<dbReference type="PANTHER" id="PTHR24189:SF50">
    <property type="entry name" value="ANKYRIN REPEAT AND SOCS BOX PROTEIN 2"/>
    <property type="match status" value="1"/>
</dbReference>
<dbReference type="EMBL" id="JAASQJ010000004">
    <property type="protein sequence ID" value="NIJ55057.1"/>
    <property type="molecule type" value="Genomic_DNA"/>
</dbReference>
<feature type="repeat" description="ANK" evidence="3">
    <location>
        <begin position="325"/>
        <end position="357"/>
    </location>
</feature>
<keyword evidence="1" id="KW-0677">Repeat</keyword>
<comment type="caution">
    <text evidence="4">The sequence shown here is derived from an EMBL/GenBank/DDBJ whole genome shotgun (WGS) entry which is preliminary data.</text>
</comment>
<dbReference type="PROSITE" id="PS50297">
    <property type="entry name" value="ANK_REP_REGION"/>
    <property type="match status" value="1"/>
</dbReference>
<name>A0ABX0UQ22_9BACT</name>
<protein>
    <submittedName>
        <fullName evidence="4">Ankyrin repeat protein</fullName>
    </submittedName>
</protein>
<dbReference type="InterPro" id="IPR002110">
    <property type="entry name" value="Ankyrin_rpt"/>
</dbReference>
<evidence type="ECO:0000313" key="4">
    <source>
        <dbReference type="EMBL" id="NIJ55057.1"/>
    </source>
</evidence>
<dbReference type="Proteomes" id="UP001179181">
    <property type="component" value="Unassembled WGS sequence"/>
</dbReference>
<dbReference type="InterPro" id="IPR050745">
    <property type="entry name" value="Multifunctional_regulatory"/>
</dbReference>
<reference evidence="4 5" key="1">
    <citation type="submission" date="2020-03" db="EMBL/GenBank/DDBJ databases">
        <title>Genomic Encyclopedia of Type Strains, Phase IV (KMG-IV): sequencing the most valuable type-strain genomes for metagenomic binning, comparative biology and taxonomic classification.</title>
        <authorList>
            <person name="Goeker M."/>
        </authorList>
    </citation>
    <scope>NUCLEOTIDE SEQUENCE [LARGE SCALE GENOMIC DNA]</scope>
    <source>
        <strain evidence="4 5">DSM 102865</strain>
    </source>
</reference>
<dbReference type="RefSeq" id="WP_167274286.1">
    <property type="nucleotide sequence ID" value="NZ_JAASQJ010000004.1"/>
</dbReference>
<sequence>MTTTDVIPLIADPSLEYYEQKALELFAACKSVDINTIQHIRKYHPSPEKLATINKPITGFGLDDARVILARQHGFEDPTRFADHICELSKLASEVNYFEQAVEAVINGETAALRALLDARPGLTSERSTRAHEATLLHYVAANGTENFRQKTPANIVEIAEILLSAGSEVDALAKVYDQKWSTTLDLTVSSAHPAKAGVQSELVEKLLDYGAAINGINDDGSPLASAIYFQHPAAAVTLVARGARIDNVVTAAAMGKCEMLANYLDDTGRLVPDAPLIDIGWLDGIKSPQANLELAFVWAAMINQQETVSFLLNKGVSPAARDQRQWTALHWAAYLGYPEIVDLLLRKKAPLEARNEFGGTVLDQTLWATVNEGVGPHHIEIVRKLIEAGAKIHSWWLFAGLTPPLDERVAEVLQQYDL</sequence>
<accession>A0ABX0UQ22</accession>
<keyword evidence="2 3" id="KW-0040">ANK repeat</keyword>
<dbReference type="Gene3D" id="1.25.40.20">
    <property type="entry name" value="Ankyrin repeat-containing domain"/>
    <property type="match status" value="2"/>
</dbReference>
<gene>
    <name evidence="4" type="ORF">FHS68_004244</name>
</gene>
<dbReference type="InterPro" id="IPR036770">
    <property type="entry name" value="Ankyrin_rpt-contain_sf"/>
</dbReference>
<dbReference type="PROSITE" id="PS50088">
    <property type="entry name" value="ANK_REPEAT"/>
    <property type="match status" value="1"/>
</dbReference>
<dbReference type="SMART" id="SM00248">
    <property type="entry name" value="ANK"/>
    <property type="match status" value="7"/>
</dbReference>
<evidence type="ECO:0000313" key="5">
    <source>
        <dbReference type="Proteomes" id="UP001179181"/>
    </source>
</evidence>